<dbReference type="Proteomes" id="UP000246464">
    <property type="component" value="Chromosome 2"/>
</dbReference>
<protein>
    <submittedName>
        <fullName evidence="1">Uncharacterized protein</fullName>
    </submittedName>
</protein>
<proteinExistence type="predicted"/>
<keyword evidence="2" id="KW-1185">Reference proteome</keyword>
<dbReference type="EMBL" id="CP026244">
    <property type="protein sequence ID" value="AWO97357.1"/>
    <property type="molecule type" value="Genomic_DNA"/>
</dbReference>
<accession>A0A2U9B0H0</accession>
<sequence>MKQEKSVFDPEREEVRRRRRNCRRPMQTTSRVALCWSFQRKQASGTFAVASLFRMRRSHMEEFTSVLGPFMNVQTRGK</sequence>
<evidence type="ECO:0000313" key="2">
    <source>
        <dbReference type="Proteomes" id="UP000246464"/>
    </source>
</evidence>
<organism evidence="1 2">
    <name type="scientific">Scophthalmus maximus</name>
    <name type="common">Turbot</name>
    <name type="synonym">Psetta maxima</name>
    <dbReference type="NCBI Taxonomy" id="52904"/>
    <lineage>
        <taxon>Eukaryota</taxon>
        <taxon>Metazoa</taxon>
        <taxon>Chordata</taxon>
        <taxon>Craniata</taxon>
        <taxon>Vertebrata</taxon>
        <taxon>Euteleostomi</taxon>
        <taxon>Actinopterygii</taxon>
        <taxon>Neopterygii</taxon>
        <taxon>Teleostei</taxon>
        <taxon>Neoteleostei</taxon>
        <taxon>Acanthomorphata</taxon>
        <taxon>Carangaria</taxon>
        <taxon>Pleuronectiformes</taxon>
        <taxon>Pleuronectoidei</taxon>
        <taxon>Scophthalmidae</taxon>
        <taxon>Scophthalmus</taxon>
    </lineage>
</organism>
<gene>
    <name evidence="1" type="ORF">SMAX5B_007088</name>
</gene>
<dbReference type="AlphaFoldDB" id="A0A2U9B0H0"/>
<reference evidence="1 2" key="1">
    <citation type="submission" date="2017-12" db="EMBL/GenBank/DDBJ databases">
        <title>Integrating genomic resources of turbot (Scophthalmus maximus) in depth evaluation of genetic and physical mapping variation across individuals.</title>
        <authorList>
            <person name="Martinez P."/>
        </authorList>
    </citation>
    <scope>NUCLEOTIDE SEQUENCE [LARGE SCALE GENOMIC DNA]</scope>
</reference>
<evidence type="ECO:0000313" key="1">
    <source>
        <dbReference type="EMBL" id="AWO97357.1"/>
    </source>
</evidence>
<name>A0A2U9B0H0_SCOMX</name>